<reference evidence="2" key="1">
    <citation type="submission" date="2019-08" db="EMBL/GenBank/DDBJ databases">
        <authorList>
            <person name="Kucharzyk K."/>
            <person name="Murdoch R.W."/>
            <person name="Higgins S."/>
            <person name="Loffler F."/>
        </authorList>
    </citation>
    <scope>NUCLEOTIDE SEQUENCE</scope>
</reference>
<feature type="region of interest" description="Disordered" evidence="1">
    <location>
        <begin position="1"/>
        <end position="25"/>
    </location>
</feature>
<gene>
    <name evidence="2" type="ORF">SDC9_157805</name>
</gene>
<protein>
    <submittedName>
        <fullName evidence="2">Uncharacterized protein</fullName>
    </submittedName>
</protein>
<name>A0A645F9C7_9ZZZZ</name>
<evidence type="ECO:0000313" key="2">
    <source>
        <dbReference type="EMBL" id="MPN10510.1"/>
    </source>
</evidence>
<feature type="region of interest" description="Disordered" evidence="1">
    <location>
        <begin position="32"/>
        <end position="51"/>
    </location>
</feature>
<dbReference type="EMBL" id="VSSQ01056668">
    <property type="protein sequence ID" value="MPN10510.1"/>
    <property type="molecule type" value="Genomic_DNA"/>
</dbReference>
<dbReference type="AlphaFoldDB" id="A0A645F9C7"/>
<sequence length="115" mass="11865">MRADRTAPLDPVRTPPAGGGHRPLGVADAQCRQREPAGVERGQGDLQPAALGADHVGGRDEHVVEAGDRVLQTAQADETVAVLDGDAGGVGLHDERGDAAVVPRRGGDPGHHHEQ</sequence>
<feature type="compositionally biased region" description="Basic and acidic residues" evidence="1">
    <location>
        <begin position="105"/>
        <end position="115"/>
    </location>
</feature>
<comment type="caution">
    <text evidence="2">The sequence shown here is derived from an EMBL/GenBank/DDBJ whole genome shotgun (WGS) entry which is preliminary data.</text>
</comment>
<feature type="region of interest" description="Disordered" evidence="1">
    <location>
        <begin position="86"/>
        <end position="115"/>
    </location>
</feature>
<evidence type="ECO:0000256" key="1">
    <source>
        <dbReference type="SAM" id="MobiDB-lite"/>
    </source>
</evidence>
<accession>A0A645F9C7</accession>
<proteinExistence type="predicted"/>
<organism evidence="2">
    <name type="scientific">bioreactor metagenome</name>
    <dbReference type="NCBI Taxonomy" id="1076179"/>
    <lineage>
        <taxon>unclassified sequences</taxon>
        <taxon>metagenomes</taxon>
        <taxon>ecological metagenomes</taxon>
    </lineage>
</organism>